<keyword evidence="1" id="KW-0472">Membrane</keyword>
<protein>
    <submittedName>
        <fullName evidence="2">Uncharacterized protein</fullName>
    </submittedName>
</protein>
<proteinExistence type="predicted"/>
<organism evidence="2 3">
    <name type="scientific">Brachionus plicatilis</name>
    <name type="common">Marine rotifer</name>
    <name type="synonym">Brachionus muelleri</name>
    <dbReference type="NCBI Taxonomy" id="10195"/>
    <lineage>
        <taxon>Eukaryota</taxon>
        <taxon>Metazoa</taxon>
        <taxon>Spiralia</taxon>
        <taxon>Gnathifera</taxon>
        <taxon>Rotifera</taxon>
        <taxon>Eurotatoria</taxon>
        <taxon>Monogononta</taxon>
        <taxon>Pseudotrocha</taxon>
        <taxon>Ploima</taxon>
        <taxon>Brachionidae</taxon>
        <taxon>Brachionus</taxon>
    </lineage>
</organism>
<name>A0A3M7ST81_BRAPC</name>
<evidence type="ECO:0000313" key="3">
    <source>
        <dbReference type="Proteomes" id="UP000276133"/>
    </source>
</evidence>
<gene>
    <name evidence="2" type="ORF">BpHYR1_032793</name>
</gene>
<keyword evidence="1" id="KW-1133">Transmembrane helix</keyword>
<evidence type="ECO:0000256" key="1">
    <source>
        <dbReference type="SAM" id="Phobius"/>
    </source>
</evidence>
<keyword evidence="3" id="KW-1185">Reference proteome</keyword>
<dbReference type="EMBL" id="REGN01000809">
    <property type="protein sequence ID" value="RNA38895.1"/>
    <property type="molecule type" value="Genomic_DNA"/>
</dbReference>
<comment type="caution">
    <text evidence="2">The sequence shown here is derived from an EMBL/GenBank/DDBJ whole genome shotgun (WGS) entry which is preliminary data.</text>
</comment>
<keyword evidence="1" id="KW-0812">Transmembrane</keyword>
<feature type="transmembrane region" description="Helical" evidence="1">
    <location>
        <begin position="32"/>
        <end position="51"/>
    </location>
</feature>
<dbReference type="Proteomes" id="UP000276133">
    <property type="component" value="Unassembled WGS sequence"/>
</dbReference>
<evidence type="ECO:0000313" key="2">
    <source>
        <dbReference type="EMBL" id="RNA38895.1"/>
    </source>
</evidence>
<accession>A0A3M7ST81</accession>
<dbReference type="AlphaFoldDB" id="A0A3M7ST81"/>
<reference evidence="2 3" key="1">
    <citation type="journal article" date="2018" name="Sci. Rep.">
        <title>Genomic signatures of local adaptation to the degree of environmental predictability in rotifers.</title>
        <authorList>
            <person name="Franch-Gras L."/>
            <person name="Hahn C."/>
            <person name="Garcia-Roger E.M."/>
            <person name="Carmona M.J."/>
            <person name="Serra M."/>
            <person name="Gomez A."/>
        </authorList>
    </citation>
    <scope>NUCLEOTIDE SEQUENCE [LARGE SCALE GENOMIC DNA]</scope>
    <source>
        <strain evidence="2">HYR1</strain>
    </source>
</reference>
<sequence>MVASHPKLTICVMRHYMACFLVHHFALSKWKWNTYGLVCMFFTIFSIRYFGHGTCTCCLSHTVANNYTLKLKLIFY</sequence>